<comment type="caution">
    <text evidence="1">The sequence shown here is derived from an EMBL/GenBank/DDBJ whole genome shotgun (WGS) entry which is preliminary data.</text>
</comment>
<reference evidence="2" key="1">
    <citation type="journal article" date="2019" name="Plant Biotechnol. J.">
        <title>Genome sequencing of the Australian wild diploid species Gossypium australe highlights disease resistance and delayed gland morphogenesis.</title>
        <authorList>
            <person name="Cai Y."/>
            <person name="Cai X."/>
            <person name="Wang Q."/>
            <person name="Wang P."/>
            <person name="Zhang Y."/>
            <person name="Cai C."/>
            <person name="Xu Y."/>
            <person name="Wang K."/>
            <person name="Zhou Z."/>
            <person name="Wang C."/>
            <person name="Geng S."/>
            <person name="Li B."/>
            <person name="Dong Q."/>
            <person name="Hou Y."/>
            <person name="Wang H."/>
            <person name="Ai P."/>
            <person name="Liu Z."/>
            <person name="Yi F."/>
            <person name="Sun M."/>
            <person name="An G."/>
            <person name="Cheng J."/>
            <person name="Zhang Y."/>
            <person name="Shi Q."/>
            <person name="Xie Y."/>
            <person name="Shi X."/>
            <person name="Chang Y."/>
            <person name="Huang F."/>
            <person name="Chen Y."/>
            <person name="Hong S."/>
            <person name="Mi L."/>
            <person name="Sun Q."/>
            <person name="Zhang L."/>
            <person name="Zhou B."/>
            <person name="Peng R."/>
            <person name="Zhang X."/>
            <person name="Liu F."/>
        </authorList>
    </citation>
    <scope>NUCLEOTIDE SEQUENCE [LARGE SCALE GENOMIC DNA]</scope>
    <source>
        <strain evidence="2">cv. PA1801</strain>
    </source>
</reference>
<organism evidence="1 2">
    <name type="scientific">Gossypium australe</name>
    <dbReference type="NCBI Taxonomy" id="47621"/>
    <lineage>
        <taxon>Eukaryota</taxon>
        <taxon>Viridiplantae</taxon>
        <taxon>Streptophyta</taxon>
        <taxon>Embryophyta</taxon>
        <taxon>Tracheophyta</taxon>
        <taxon>Spermatophyta</taxon>
        <taxon>Magnoliopsida</taxon>
        <taxon>eudicotyledons</taxon>
        <taxon>Gunneridae</taxon>
        <taxon>Pentapetalae</taxon>
        <taxon>rosids</taxon>
        <taxon>malvids</taxon>
        <taxon>Malvales</taxon>
        <taxon>Malvaceae</taxon>
        <taxon>Malvoideae</taxon>
        <taxon>Gossypium</taxon>
    </lineage>
</organism>
<name>A0A5B6VAW1_9ROSI</name>
<proteinExistence type="predicted"/>
<protein>
    <submittedName>
        <fullName evidence="1">Uncharacterized protein</fullName>
    </submittedName>
</protein>
<accession>A0A5B6VAW1</accession>
<dbReference type="EMBL" id="SMMG02000007">
    <property type="protein sequence ID" value="KAA3466267.1"/>
    <property type="molecule type" value="Genomic_DNA"/>
</dbReference>
<evidence type="ECO:0000313" key="2">
    <source>
        <dbReference type="Proteomes" id="UP000325315"/>
    </source>
</evidence>
<sequence length="94" mass="11141">MFSESRASGFVRFIITYNESRMEMGASHDRFCIGFAPIVKKITRYATIHYFCLRYEIYLQVLGKITRNPEYKIEFQYIIPSLKRQTIRIGDSNT</sequence>
<keyword evidence="2" id="KW-1185">Reference proteome</keyword>
<dbReference type="AlphaFoldDB" id="A0A5B6VAW1"/>
<evidence type="ECO:0000313" key="1">
    <source>
        <dbReference type="EMBL" id="KAA3466267.1"/>
    </source>
</evidence>
<dbReference type="Proteomes" id="UP000325315">
    <property type="component" value="Unassembled WGS sequence"/>
</dbReference>
<gene>
    <name evidence="1" type="ORF">EPI10_001369</name>
</gene>